<dbReference type="FunFam" id="1.20.1080.10:FF:000043">
    <property type="entry name" value="Aquaporin SIP1-1"/>
    <property type="match status" value="1"/>
</dbReference>
<evidence type="ECO:0000256" key="6">
    <source>
        <dbReference type="ARBA" id="ARBA00023136"/>
    </source>
</evidence>
<reference evidence="11 12" key="1">
    <citation type="journal article" date="2018" name="Proc. Natl. Acad. Sci. U.S.A.">
        <title>Draft genome sequence of Camellia sinensis var. sinensis provides insights into the evolution of the tea genome and tea quality.</title>
        <authorList>
            <person name="Wei C."/>
            <person name="Yang H."/>
            <person name="Wang S."/>
            <person name="Zhao J."/>
            <person name="Liu C."/>
            <person name="Gao L."/>
            <person name="Xia E."/>
            <person name="Lu Y."/>
            <person name="Tai Y."/>
            <person name="She G."/>
            <person name="Sun J."/>
            <person name="Cao H."/>
            <person name="Tong W."/>
            <person name="Gao Q."/>
            <person name="Li Y."/>
            <person name="Deng W."/>
            <person name="Jiang X."/>
            <person name="Wang W."/>
            <person name="Chen Q."/>
            <person name="Zhang S."/>
            <person name="Li H."/>
            <person name="Wu J."/>
            <person name="Wang P."/>
            <person name="Li P."/>
            <person name="Shi C."/>
            <person name="Zheng F."/>
            <person name="Jian J."/>
            <person name="Huang B."/>
            <person name="Shan D."/>
            <person name="Shi M."/>
            <person name="Fang C."/>
            <person name="Yue Y."/>
            <person name="Li F."/>
            <person name="Li D."/>
            <person name="Wei S."/>
            <person name="Han B."/>
            <person name="Jiang C."/>
            <person name="Yin Y."/>
            <person name="Xia T."/>
            <person name="Zhang Z."/>
            <person name="Bennetzen J.L."/>
            <person name="Zhao S."/>
            <person name="Wan X."/>
        </authorList>
    </citation>
    <scope>NUCLEOTIDE SEQUENCE [LARGE SCALE GENOMIC DNA]</scope>
    <source>
        <strain evidence="12">cv. Shuchazao</strain>
        <tissue evidence="11">Leaf</tissue>
    </source>
</reference>
<dbReference type="GO" id="GO:0016020">
    <property type="term" value="C:membrane"/>
    <property type="evidence" value="ECO:0007669"/>
    <property type="project" value="UniProtKB-SubCell"/>
</dbReference>
<feature type="transmembrane region" description="Helical" evidence="10">
    <location>
        <begin position="129"/>
        <end position="151"/>
    </location>
</feature>
<protein>
    <recommendedName>
        <fullName evidence="13">Aquaporin protein AQU20</fullName>
    </recommendedName>
</protein>
<evidence type="ECO:0000256" key="9">
    <source>
        <dbReference type="RuleBase" id="RU000477"/>
    </source>
</evidence>
<keyword evidence="3 9" id="KW-0812">Transmembrane</keyword>
<evidence type="ECO:0000256" key="5">
    <source>
        <dbReference type="ARBA" id="ARBA00022989"/>
    </source>
</evidence>
<dbReference type="Gene3D" id="1.20.1080.10">
    <property type="entry name" value="Glycerol uptake facilitator protein"/>
    <property type="match status" value="1"/>
</dbReference>
<dbReference type="PRINTS" id="PR00783">
    <property type="entry name" value="MINTRINSICP"/>
</dbReference>
<dbReference type="STRING" id="542762.A0A4S4EWP6"/>
<dbReference type="GO" id="GO:0015250">
    <property type="term" value="F:water channel activity"/>
    <property type="evidence" value="ECO:0007669"/>
    <property type="project" value="InterPro"/>
</dbReference>
<evidence type="ECO:0000256" key="2">
    <source>
        <dbReference type="ARBA" id="ARBA00022448"/>
    </source>
</evidence>
<comment type="function">
    <text evidence="8">Water channel required to facilitate the transport of water across cell membrane.</text>
</comment>
<evidence type="ECO:0000256" key="7">
    <source>
        <dbReference type="ARBA" id="ARBA00024030"/>
    </source>
</evidence>
<dbReference type="InterPro" id="IPR000425">
    <property type="entry name" value="MIP"/>
</dbReference>
<comment type="similarity">
    <text evidence="7">Belongs to the MIP/aquaporin (TC 1.A.8) family. SIP (TC 1.A.8.10) subfamily.</text>
</comment>
<feature type="transmembrane region" description="Helical" evidence="10">
    <location>
        <begin position="163"/>
        <end position="181"/>
    </location>
</feature>
<dbReference type="SMR" id="A0A4S4EWP6"/>
<evidence type="ECO:0000256" key="3">
    <source>
        <dbReference type="ARBA" id="ARBA00022692"/>
    </source>
</evidence>
<dbReference type="SUPFAM" id="SSF81338">
    <property type="entry name" value="Aquaporin-like"/>
    <property type="match status" value="1"/>
</dbReference>
<feature type="transmembrane region" description="Helical" evidence="10">
    <location>
        <begin position="206"/>
        <end position="227"/>
    </location>
</feature>
<dbReference type="InterPro" id="IPR044222">
    <property type="entry name" value="SIP1-1/2-like"/>
</dbReference>
<evidence type="ECO:0000313" key="12">
    <source>
        <dbReference type="Proteomes" id="UP000306102"/>
    </source>
</evidence>
<evidence type="ECO:0000256" key="1">
    <source>
        <dbReference type="ARBA" id="ARBA00004141"/>
    </source>
</evidence>
<accession>A0A4S4EWP6</accession>
<keyword evidence="5 10" id="KW-1133">Transmembrane helix</keyword>
<dbReference type="GO" id="GO:0005783">
    <property type="term" value="C:endoplasmic reticulum"/>
    <property type="evidence" value="ECO:0007669"/>
    <property type="project" value="UniProtKB-ARBA"/>
</dbReference>
<dbReference type="PANTHER" id="PTHR46739">
    <property type="entry name" value="AQUAPORIN SIP1-1"/>
    <property type="match status" value="1"/>
</dbReference>
<evidence type="ECO:0000256" key="4">
    <source>
        <dbReference type="ARBA" id="ARBA00022737"/>
    </source>
</evidence>
<evidence type="ECO:0000256" key="10">
    <source>
        <dbReference type="SAM" id="Phobius"/>
    </source>
</evidence>
<keyword evidence="12" id="KW-1185">Reference proteome</keyword>
<organism evidence="11 12">
    <name type="scientific">Camellia sinensis var. sinensis</name>
    <name type="common">China tea</name>
    <dbReference type="NCBI Taxonomy" id="542762"/>
    <lineage>
        <taxon>Eukaryota</taxon>
        <taxon>Viridiplantae</taxon>
        <taxon>Streptophyta</taxon>
        <taxon>Embryophyta</taxon>
        <taxon>Tracheophyta</taxon>
        <taxon>Spermatophyta</taxon>
        <taxon>Magnoliopsida</taxon>
        <taxon>eudicotyledons</taxon>
        <taxon>Gunneridae</taxon>
        <taxon>Pentapetalae</taxon>
        <taxon>asterids</taxon>
        <taxon>Ericales</taxon>
        <taxon>Theaceae</taxon>
        <taxon>Camellia</taxon>
    </lineage>
</organism>
<dbReference type="Proteomes" id="UP000306102">
    <property type="component" value="Unassembled WGS sequence"/>
</dbReference>
<gene>
    <name evidence="11" type="ORF">TEA_001056</name>
</gene>
<proteinExistence type="inferred from homology"/>
<dbReference type="EMBL" id="SDRB02001392">
    <property type="protein sequence ID" value="THG21438.1"/>
    <property type="molecule type" value="Genomic_DNA"/>
</dbReference>
<evidence type="ECO:0008006" key="13">
    <source>
        <dbReference type="Google" id="ProtNLM"/>
    </source>
</evidence>
<feature type="transmembrane region" description="Helical" evidence="10">
    <location>
        <begin position="12"/>
        <end position="34"/>
    </location>
</feature>
<dbReference type="PANTHER" id="PTHR46739:SF3">
    <property type="entry name" value="AQUAPORIN SIP1-1"/>
    <property type="match status" value="1"/>
</dbReference>
<comment type="caution">
    <text evidence="11">The sequence shown here is derived from an EMBL/GenBank/DDBJ whole genome shotgun (WGS) entry which is preliminary data.</text>
</comment>
<evidence type="ECO:0000256" key="8">
    <source>
        <dbReference type="ARBA" id="ARBA00058554"/>
    </source>
</evidence>
<keyword evidence="6 10" id="KW-0472">Membrane</keyword>
<comment type="subcellular location">
    <subcellularLocation>
        <location evidence="1">Membrane</location>
        <topology evidence="1">Multi-pass membrane protein</topology>
    </subcellularLocation>
</comment>
<feature type="transmembrane region" description="Helical" evidence="10">
    <location>
        <begin position="40"/>
        <end position="60"/>
    </location>
</feature>
<name>A0A4S4EWP6_CAMSN</name>
<dbReference type="InterPro" id="IPR023271">
    <property type="entry name" value="Aquaporin-like"/>
</dbReference>
<evidence type="ECO:0000313" key="11">
    <source>
        <dbReference type="EMBL" id="THG21438.1"/>
    </source>
</evidence>
<dbReference type="Pfam" id="PF00230">
    <property type="entry name" value="MIP"/>
    <property type="match status" value="1"/>
</dbReference>
<keyword evidence="4" id="KW-0677">Repeat</keyword>
<sequence>MGLIKAAIGDAVLTFMWVFCASTLGAVTSIIASASGVQGMATLFITTVLVFILLLVFGIIGDALGGASFNPTGTAAFYAAGASSDSLFSMALRFPAQAAGAVSGALAIAEVMPMQYKNMLGGPSLKVDLHIGAAAEGVLTFIITFAVLLIVLRGPRSPVVKTWLLAMSTVALVVTGSNYTGPSMNPANAFGWAYVNNQHNTWEQFYVYWICPFIGAILAAWVFRILFPPPIKEKKA</sequence>
<dbReference type="AlphaFoldDB" id="A0A4S4EWP6"/>
<keyword evidence="2 9" id="KW-0813">Transport</keyword>